<accession>A0ACC2IN37</accession>
<gene>
    <name evidence="1" type="ORF">ONZ43_g4425</name>
</gene>
<keyword evidence="2" id="KW-1185">Reference proteome</keyword>
<name>A0ACC2IN37_9PEZI</name>
<organism evidence="1 2">
    <name type="scientific">Nemania bipapillata</name>
    <dbReference type="NCBI Taxonomy" id="110536"/>
    <lineage>
        <taxon>Eukaryota</taxon>
        <taxon>Fungi</taxon>
        <taxon>Dikarya</taxon>
        <taxon>Ascomycota</taxon>
        <taxon>Pezizomycotina</taxon>
        <taxon>Sordariomycetes</taxon>
        <taxon>Xylariomycetidae</taxon>
        <taxon>Xylariales</taxon>
        <taxon>Xylariaceae</taxon>
        <taxon>Nemania</taxon>
    </lineage>
</organism>
<dbReference type="Proteomes" id="UP001153334">
    <property type="component" value="Unassembled WGS sequence"/>
</dbReference>
<evidence type="ECO:0000313" key="2">
    <source>
        <dbReference type="Proteomes" id="UP001153334"/>
    </source>
</evidence>
<proteinExistence type="predicted"/>
<reference evidence="1" key="1">
    <citation type="submission" date="2022-11" db="EMBL/GenBank/DDBJ databases">
        <title>Genome Sequence of Nemania bipapillata.</title>
        <authorList>
            <person name="Buettner E."/>
        </authorList>
    </citation>
    <scope>NUCLEOTIDE SEQUENCE</scope>
    <source>
        <strain evidence="1">CP14</strain>
    </source>
</reference>
<sequence length="543" mass="60544">MEHLLASTGSAPINIPYVGIVEFEAHGDPMPDNSLMNFKSSWMLRGWNVDQATGDLIFDGRSPVDVVRALQTTLYFGCIISVFRRVGITVRTRDFVDSSTANHIDGVVFIRTRKLHGLIAEWIQREGLADGPAVQNWNDPKYMRGLEIKEMLNWTFWYLGMFCKQSDAMPAPWRDQAKLVELSIMAMGESLCSVFVAVYGYEHKDMPTWGPSPVLKDRLRDNGWCPSDSPFFPESMTRAAVSADYYFGSFCCPRRRDDHRTCSTAICNEYLKVVVPGQYKQQHAEGQNCSCAPVRVSEDVIKLVAGGDIPVVQWDGEALMVSAGRAQSRYVAMSHVWSDGLGNDEVSNAMLRCQLSRIQSLVNKLYPEVTNENVPFWIDTLCVPVGKTHRELRSRAIRQMSEIYRVADRVLVLDSFILPLSRSASIVANSLVLSTDPDKPGLGVDRWVSNGTDMIPVAVRYTLNYNVTGPSIRLFPTGLETSTGTGPDRGDSMFSTNCGTWVSQTVAVYADYPLDQFVFTVGEDGVAESVVPLALRTPLVRER</sequence>
<evidence type="ECO:0000313" key="1">
    <source>
        <dbReference type="EMBL" id="KAJ8116522.1"/>
    </source>
</evidence>
<protein>
    <submittedName>
        <fullName evidence="1">Uncharacterized protein</fullName>
    </submittedName>
</protein>
<dbReference type="EMBL" id="JAPESX010001188">
    <property type="protein sequence ID" value="KAJ8116522.1"/>
    <property type="molecule type" value="Genomic_DNA"/>
</dbReference>
<comment type="caution">
    <text evidence="1">The sequence shown here is derived from an EMBL/GenBank/DDBJ whole genome shotgun (WGS) entry which is preliminary data.</text>
</comment>